<dbReference type="AlphaFoldDB" id="A0A1E3QXZ9"/>
<evidence type="ECO:0000256" key="3">
    <source>
        <dbReference type="SAM" id="MobiDB-lite"/>
    </source>
</evidence>
<evidence type="ECO:0000256" key="2">
    <source>
        <dbReference type="ARBA" id="ARBA00023242"/>
    </source>
</evidence>
<keyword evidence="6" id="KW-1185">Reference proteome</keyword>
<evidence type="ECO:0000313" key="5">
    <source>
        <dbReference type="EMBL" id="ODQ81972.1"/>
    </source>
</evidence>
<dbReference type="PANTHER" id="PTHR12585:SF72">
    <property type="entry name" value="MEIOTIC RECOMBINATION PROTEIN REC8"/>
    <property type="match status" value="1"/>
</dbReference>
<gene>
    <name evidence="5" type="ORF">BABINDRAFT_174562</name>
</gene>
<dbReference type="GO" id="GO:0008278">
    <property type="term" value="C:cohesin complex"/>
    <property type="evidence" value="ECO:0007669"/>
    <property type="project" value="InterPro"/>
</dbReference>
<dbReference type="STRING" id="984486.A0A1E3QXZ9"/>
<dbReference type="Proteomes" id="UP000094336">
    <property type="component" value="Unassembled WGS sequence"/>
</dbReference>
<organism evidence="5 6">
    <name type="scientific">Babjeviella inositovora NRRL Y-12698</name>
    <dbReference type="NCBI Taxonomy" id="984486"/>
    <lineage>
        <taxon>Eukaryota</taxon>
        <taxon>Fungi</taxon>
        <taxon>Dikarya</taxon>
        <taxon>Ascomycota</taxon>
        <taxon>Saccharomycotina</taxon>
        <taxon>Pichiomycetes</taxon>
        <taxon>Serinales incertae sedis</taxon>
        <taxon>Babjeviella</taxon>
    </lineage>
</organism>
<dbReference type="PANTHER" id="PTHR12585">
    <property type="entry name" value="SCC1 / RAD21 FAMILY MEMBER"/>
    <property type="match status" value="1"/>
</dbReference>
<accession>A0A1E3QXZ9</accession>
<dbReference type="GO" id="GO:0007062">
    <property type="term" value="P:sister chromatid cohesion"/>
    <property type="evidence" value="ECO:0007669"/>
    <property type="project" value="InterPro"/>
</dbReference>
<dbReference type="InterPro" id="IPR039781">
    <property type="entry name" value="Rad21/Rec8-like"/>
</dbReference>
<comment type="subcellular location">
    <subcellularLocation>
        <location evidence="1">Nucleus</location>
    </subcellularLocation>
</comment>
<feature type="region of interest" description="Disordered" evidence="3">
    <location>
        <begin position="494"/>
        <end position="520"/>
    </location>
</feature>
<feature type="domain" description="Rad21/Rec8-like protein N-terminal" evidence="4">
    <location>
        <begin position="1"/>
        <end position="106"/>
    </location>
</feature>
<dbReference type="InterPro" id="IPR006910">
    <property type="entry name" value="Rad21_Rec8_N"/>
</dbReference>
<evidence type="ECO:0000259" key="4">
    <source>
        <dbReference type="Pfam" id="PF04825"/>
    </source>
</evidence>
<dbReference type="RefSeq" id="XP_018987300.1">
    <property type="nucleotide sequence ID" value="XM_019130964.1"/>
</dbReference>
<dbReference type="EMBL" id="KV454427">
    <property type="protein sequence ID" value="ODQ81972.1"/>
    <property type="molecule type" value="Genomic_DNA"/>
</dbReference>
<reference evidence="6" key="1">
    <citation type="submission" date="2016-05" db="EMBL/GenBank/DDBJ databases">
        <title>Comparative genomics of biotechnologically important yeasts.</title>
        <authorList>
            <consortium name="DOE Joint Genome Institute"/>
            <person name="Riley R."/>
            <person name="Haridas S."/>
            <person name="Wolfe K.H."/>
            <person name="Lopes M.R."/>
            <person name="Hittinger C.T."/>
            <person name="Goker M."/>
            <person name="Salamov A."/>
            <person name="Wisecaver J."/>
            <person name="Long T.M."/>
            <person name="Aerts A.L."/>
            <person name="Barry K."/>
            <person name="Choi C."/>
            <person name="Clum A."/>
            <person name="Coughlan A.Y."/>
            <person name="Deshpande S."/>
            <person name="Douglass A.P."/>
            <person name="Hanson S.J."/>
            <person name="Klenk H.-P."/>
            <person name="Labutti K."/>
            <person name="Lapidus A."/>
            <person name="Lindquist E."/>
            <person name="Lipzen A."/>
            <person name="Meier-Kolthoff J.P."/>
            <person name="Ohm R.A."/>
            <person name="Otillar R.P."/>
            <person name="Pangilinan J."/>
            <person name="Peng Y."/>
            <person name="Rokas A."/>
            <person name="Rosa C.A."/>
            <person name="Scheuner C."/>
            <person name="Sibirny A.A."/>
            <person name="Slot J.C."/>
            <person name="Stielow J.B."/>
            <person name="Sun H."/>
            <person name="Kurtzman C.P."/>
            <person name="Blackwell M."/>
            <person name="Grigoriev I.V."/>
            <person name="Jeffries T.W."/>
        </authorList>
    </citation>
    <scope>NUCLEOTIDE SEQUENCE [LARGE SCALE GENOMIC DNA]</scope>
    <source>
        <strain evidence="6">NRRL Y-12698</strain>
    </source>
</reference>
<sequence>MFFSQDLLLSEKSGVGTIWILATLGNNSFQSKVVKKDVLSASIPDACEIITNPSYSMALRLSSNLLYGVTLLYKQKVDYVYLDVSIARLKLQRDLFRGAKAQSALPDHKGIRARTLPLDNDPLFNISLDLLPVLNLEDLFSSYIDMGYEQDDRRTRIKLQDMTQNHNDSPLVQISDHSLGVEAAYHIHGEGQISTVPPVSHSWRDVEFGNPLGEDFLGNSDFEFDENGGLRNMANVEISRLVGCSPRLKPLSDFDQSIRQDFEMGCDFDIPEGSTLSASDLNGQRNDKTILLRDSSTRAVTLVVPNATKGPRLRKLSIDETTILSNKQLRGFRDQYLEEMAERKNKRVKKNETGLKIQALFQKSTGDSAVFNITHGMIFGPHITGKILGFKPWFMTEVLPSTAEGHGYLETEIPRGRRGSSSDYEIGRGGSNRKSSATRSSFGSITIPLLDDGFEPQDFDMGDFNVGTPEQFRPYPFEDFNILFPEIDDFEMELTRSASSSSSGPRDNDLNRSGSNPKRKRRYTSGAVLVNYPLIEEPDSWDDTAFNPANSRKLSPQDEKFYSYVKSKGQIYGKIQTNRNCTNVIFADLLPSTSKRQSVAAAFAGILQLASIDAIGISLTYLAELNIDLGHDVLKADQVSINICTKVG</sequence>
<dbReference type="GeneID" id="30148817"/>
<feature type="region of interest" description="Disordered" evidence="3">
    <location>
        <begin position="409"/>
        <end position="439"/>
    </location>
</feature>
<dbReference type="GO" id="GO:0003682">
    <property type="term" value="F:chromatin binding"/>
    <property type="evidence" value="ECO:0007669"/>
    <property type="project" value="TreeGrafter"/>
</dbReference>
<evidence type="ECO:0000256" key="1">
    <source>
        <dbReference type="ARBA" id="ARBA00004123"/>
    </source>
</evidence>
<proteinExistence type="predicted"/>
<dbReference type="Pfam" id="PF04825">
    <property type="entry name" value="Rad21_Rec8_N"/>
    <property type="match status" value="1"/>
</dbReference>
<dbReference type="GO" id="GO:0005634">
    <property type="term" value="C:nucleus"/>
    <property type="evidence" value="ECO:0007669"/>
    <property type="project" value="UniProtKB-SubCell"/>
</dbReference>
<protein>
    <recommendedName>
        <fullName evidence="4">Rad21/Rec8-like protein N-terminal domain-containing protein</fullName>
    </recommendedName>
</protein>
<dbReference type="GO" id="GO:1990414">
    <property type="term" value="P:replication-born double-strand break repair via sister chromatid exchange"/>
    <property type="evidence" value="ECO:0007669"/>
    <property type="project" value="TreeGrafter"/>
</dbReference>
<name>A0A1E3QXZ9_9ASCO</name>
<dbReference type="OrthoDB" id="5427633at2759"/>
<keyword evidence="2" id="KW-0539">Nucleus</keyword>
<evidence type="ECO:0000313" key="6">
    <source>
        <dbReference type="Proteomes" id="UP000094336"/>
    </source>
</evidence>